<dbReference type="SUPFAM" id="SSF52540">
    <property type="entry name" value="P-loop containing nucleoside triphosphate hydrolases"/>
    <property type="match status" value="1"/>
</dbReference>
<dbReference type="GO" id="GO:0016887">
    <property type="term" value="F:ATP hydrolysis activity"/>
    <property type="evidence" value="ECO:0007669"/>
    <property type="project" value="InterPro"/>
</dbReference>
<dbReference type="InterPro" id="IPR003593">
    <property type="entry name" value="AAA+_ATPase"/>
</dbReference>
<dbReference type="InterPro" id="IPR027417">
    <property type="entry name" value="P-loop_NTPase"/>
</dbReference>
<evidence type="ECO:0000256" key="1">
    <source>
        <dbReference type="ARBA" id="ARBA00005417"/>
    </source>
</evidence>
<keyword evidence="3" id="KW-0547">Nucleotide-binding</keyword>
<dbReference type="SMART" id="SM00382">
    <property type="entry name" value="AAA"/>
    <property type="match status" value="1"/>
</dbReference>
<dbReference type="PROSITE" id="PS50893">
    <property type="entry name" value="ABC_TRANSPORTER_2"/>
    <property type="match status" value="1"/>
</dbReference>
<dbReference type="Gene3D" id="3.40.50.300">
    <property type="entry name" value="P-loop containing nucleotide triphosphate hydrolases"/>
    <property type="match status" value="1"/>
</dbReference>
<proteinExistence type="inferred from homology"/>
<name>A0A2Z2IWZ1_CORST</name>
<dbReference type="EMBL" id="CP021252">
    <property type="protein sequence ID" value="ART20830.1"/>
    <property type="molecule type" value="Genomic_DNA"/>
</dbReference>
<evidence type="ECO:0000256" key="4">
    <source>
        <dbReference type="ARBA" id="ARBA00022840"/>
    </source>
</evidence>
<dbReference type="PANTHER" id="PTHR46743">
    <property type="entry name" value="TEICHOIC ACIDS EXPORT ATP-BINDING PROTEIN TAGH"/>
    <property type="match status" value="1"/>
</dbReference>
<dbReference type="CDD" id="cd03220">
    <property type="entry name" value="ABC_KpsT_Wzt"/>
    <property type="match status" value="1"/>
</dbReference>
<feature type="domain" description="ABC transporter" evidence="5">
    <location>
        <begin position="31"/>
        <end position="254"/>
    </location>
</feature>
<dbReference type="InterPro" id="IPR017871">
    <property type="entry name" value="ABC_transporter-like_CS"/>
</dbReference>
<organism evidence="6 7">
    <name type="scientific">Corynebacterium striatum</name>
    <dbReference type="NCBI Taxonomy" id="43770"/>
    <lineage>
        <taxon>Bacteria</taxon>
        <taxon>Bacillati</taxon>
        <taxon>Actinomycetota</taxon>
        <taxon>Actinomycetes</taxon>
        <taxon>Mycobacteriales</taxon>
        <taxon>Corynebacteriaceae</taxon>
        <taxon>Corynebacterium</taxon>
    </lineage>
</organism>
<sequence>MSDLRKTATEEVDEASIIVDGVSKRYVISQSRSDDANTVRTGRGKMVVDALKDVSFVVRPSESIGLIGLNGSGKSTLLKLMAGGENPTSGQILVRSQPMLMGVNAALQPNLPGEANIYLGCLALGMSPEEAREQIPLLAEWTELGDAVKRPMSTYSAGMKARLVFAISTAVKPEILLIDETLSTGDAAFGGKARARMNEVIGRAGNLFFVSHSIDQVQENCARVLWINNGELIADGPSKELCGHYSEWARLVGQSGRDSADEHLTKIPKQYLPAAVLVR</sequence>
<dbReference type="PROSITE" id="PS00211">
    <property type="entry name" value="ABC_TRANSPORTER_1"/>
    <property type="match status" value="1"/>
</dbReference>
<dbReference type="PANTHER" id="PTHR46743:SF2">
    <property type="entry name" value="TEICHOIC ACIDS EXPORT ATP-BINDING PROTEIN TAGH"/>
    <property type="match status" value="1"/>
</dbReference>
<dbReference type="GO" id="GO:0140359">
    <property type="term" value="F:ABC-type transporter activity"/>
    <property type="evidence" value="ECO:0007669"/>
    <property type="project" value="InterPro"/>
</dbReference>
<evidence type="ECO:0000313" key="6">
    <source>
        <dbReference type="EMBL" id="ART20830.1"/>
    </source>
</evidence>
<dbReference type="AlphaFoldDB" id="A0A2Z2IWZ1"/>
<reference evidence="6 7" key="1">
    <citation type="submission" date="2017-05" db="EMBL/GenBank/DDBJ databases">
        <title>Complete genome sequence of Corynebacterium striatum KC-Na-1 isolated from Neophocaena asiaeorientalis in Korea.</title>
        <authorList>
            <person name="Kim J.H."/>
            <person name="Lee K."/>
        </authorList>
    </citation>
    <scope>NUCLEOTIDE SEQUENCE [LARGE SCALE GENOMIC DNA]</scope>
    <source>
        <strain evidence="6 7">KC-Na-01</strain>
    </source>
</reference>
<accession>A0A2Z2IWZ1</accession>
<gene>
    <name evidence="6" type="ORF">CBE89_04485</name>
</gene>
<keyword evidence="4" id="KW-0067">ATP-binding</keyword>
<comment type="similarity">
    <text evidence="1">Belongs to the ABC transporter superfamily.</text>
</comment>
<dbReference type="Proteomes" id="UP000250197">
    <property type="component" value="Chromosome"/>
</dbReference>
<evidence type="ECO:0000256" key="2">
    <source>
        <dbReference type="ARBA" id="ARBA00022448"/>
    </source>
</evidence>
<dbReference type="GO" id="GO:0005524">
    <property type="term" value="F:ATP binding"/>
    <property type="evidence" value="ECO:0007669"/>
    <property type="project" value="UniProtKB-KW"/>
</dbReference>
<dbReference type="KEGG" id="cstr:CBE89_04485"/>
<dbReference type="Pfam" id="PF00005">
    <property type="entry name" value="ABC_tran"/>
    <property type="match status" value="1"/>
</dbReference>
<keyword evidence="2" id="KW-0813">Transport</keyword>
<dbReference type="GO" id="GO:0016020">
    <property type="term" value="C:membrane"/>
    <property type="evidence" value="ECO:0007669"/>
    <property type="project" value="InterPro"/>
</dbReference>
<evidence type="ECO:0000313" key="7">
    <source>
        <dbReference type="Proteomes" id="UP000250197"/>
    </source>
</evidence>
<dbReference type="InterPro" id="IPR003439">
    <property type="entry name" value="ABC_transporter-like_ATP-bd"/>
</dbReference>
<dbReference type="RefSeq" id="WP_086890961.1">
    <property type="nucleotide sequence ID" value="NZ_CP021252.1"/>
</dbReference>
<protein>
    <recommendedName>
        <fullName evidence="5">ABC transporter domain-containing protein</fullName>
    </recommendedName>
</protein>
<evidence type="ECO:0000259" key="5">
    <source>
        <dbReference type="PROSITE" id="PS50893"/>
    </source>
</evidence>
<dbReference type="InterPro" id="IPR015860">
    <property type="entry name" value="ABC_transpr_TagH-like"/>
</dbReference>
<dbReference type="InterPro" id="IPR050683">
    <property type="entry name" value="Bact_Polysacc_Export_ATP-bd"/>
</dbReference>
<evidence type="ECO:0000256" key="3">
    <source>
        <dbReference type="ARBA" id="ARBA00022741"/>
    </source>
</evidence>